<dbReference type="InterPro" id="IPR050678">
    <property type="entry name" value="DNA_Partitioning_ATPase"/>
</dbReference>
<sequence length="207" mass="22350">MNIAVLGFKGGVGKTTTAVHLALYLQQERGEASNGTPESALLIDADPNRSASRWAERGSLFPIKVLAGDPSTPTPAGFQHTVIDTPARPTPEQLRSLAQRCDLLVLPCSPDALALDALMLTTEALHRLGAKHYKVLLTLIPPWPNRDGAEARSFLKQAGIPFYQNSIRRTVAFQRAALEGVCINEIPEARAKQAWSDYVAVGGEILS</sequence>
<protein>
    <submittedName>
        <fullName evidence="2">ParA family protein</fullName>
    </submittedName>
</protein>
<name>A0ABT0CCL8_THEVL</name>
<evidence type="ECO:0000313" key="3">
    <source>
        <dbReference type="Proteomes" id="UP000830835"/>
    </source>
</evidence>
<dbReference type="Pfam" id="PF01656">
    <property type="entry name" value="CbiA"/>
    <property type="match status" value="1"/>
</dbReference>
<comment type="caution">
    <text evidence="2">The sequence shown here is derived from an EMBL/GenBank/DDBJ whole genome shotgun (WGS) entry which is preliminary data.</text>
</comment>
<dbReference type="Proteomes" id="UP000830835">
    <property type="component" value="Unassembled WGS sequence"/>
</dbReference>
<proteinExistence type="predicted"/>
<dbReference type="Gene3D" id="3.40.50.300">
    <property type="entry name" value="P-loop containing nucleotide triphosphate hydrolases"/>
    <property type="match status" value="1"/>
</dbReference>
<dbReference type="PANTHER" id="PTHR13696">
    <property type="entry name" value="P-LOOP CONTAINING NUCLEOSIDE TRIPHOSPHATE HYDROLASE"/>
    <property type="match status" value="1"/>
</dbReference>
<dbReference type="SUPFAM" id="SSF52540">
    <property type="entry name" value="P-loop containing nucleoside triphosphate hydrolases"/>
    <property type="match status" value="1"/>
</dbReference>
<evidence type="ECO:0000259" key="1">
    <source>
        <dbReference type="Pfam" id="PF01656"/>
    </source>
</evidence>
<accession>A0ABT0CCL8</accession>
<dbReference type="CDD" id="cd02042">
    <property type="entry name" value="ParAB_family"/>
    <property type="match status" value="1"/>
</dbReference>
<organism evidence="2 3">
    <name type="scientific">Thermostichus vulcanus str. 'Rupite'</name>
    <dbReference type="NCBI Taxonomy" id="2813851"/>
    <lineage>
        <taxon>Bacteria</taxon>
        <taxon>Bacillati</taxon>
        <taxon>Cyanobacteriota</taxon>
        <taxon>Cyanophyceae</taxon>
        <taxon>Thermostichales</taxon>
        <taxon>Thermostichaceae</taxon>
        <taxon>Thermostichus</taxon>
    </lineage>
</organism>
<evidence type="ECO:0000313" key="2">
    <source>
        <dbReference type="EMBL" id="MCJ2543508.1"/>
    </source>
</evidence>
<dbReference type="RefSeq" id="WP_244350927.1">
    <property type="nucleotide sequence ID" value="NZ_JAFIRA010000029.1"/>
</dbReference>
<dbReference type="PIRSF" id="PIRSF009320">
    <property type="entry name" value="Nuc_binding_HP_1000"/>
    <property type="match status" value="1"/>
</dbReference>
<dbReference type="PANTHER" id="PTHR13696:SF96">
    <property type="entry name" value="COBQ_COBB_MIND_PARA NUCLEOTIDE BINDING DOMAIN-CONTAINING PROTEIN"/>
    <property type="match status" value="1"/>
</dbReference>
<dbReference type="InterPro" id="IPR002586">
    <property type="entry name" value="CobQ/CobB/MinD/ParA_Nub-bd_dom"/>
</dbReference>
<reference evidence="2" key="1">
    <citation type="submission" date="2021-02" db="EMBL/GenBank/DDBJ databases">
        <title>The CRISPR/cas machinery reduction and long-range gene transfer in the hot spring cyanobacterium Synechococcus.</title>
        <authorList>
            <person name="Dvorak P."/>
            <person name="Jahodarova E."/>
            <person name="Hasler P."/>
            <person name="Poulickova A."/>
        </authorList>
    </citation>
    <scope>NUCLEOTIDE SEQUENCE</scope>
    <source>
        <strain evidence="2">Rupite</strain>
    </source>
</reference>
<dbReference type="EMBL" id="JAFIRA010000029">
    <property type="protein sequence ID" value="MCJ2543508.1"/>
    <property type="molecule type" value="Genomic_DNA"/>
</dbReference>
<feature type="domain" description="CobQ/CobB/MinD/ParA nucleotide binding" evidence="1">
    <location>
        <begin position="3"/>
        <end position="180"/>
    </location>
</feature>
<dbReference type="InterPro" id="IPR027417">
    <property type="entry name" value="P-loop_NTPase"/>
</dbReference>
<gene>
    <name evidence="2" type="ORF">JX360_11395</name>
</gene>
<keyword evidence="3" id="KW-1185">Reference proteome</keyword>